<dbReference type="SUPFAM" id="SSF81383">
    <property type="entry name" value="F-box domain"/>
    <property type="match status" value="1"/>
</dbReference>
<dbReference type="AlphaFoldDB" id="A0A0D0ADZ0"/>
<dbReference type="EMBL" id="KN835535">
    <property type="protein sequence ID" value="KIK36364.1"/>
    <property type="molecule type" value="Genomic_DNA"/>
</dbReference>
<dbReference type="CDD" id="cd09917">
    <property type="entry name" value="F-box_SF"/>
    <property type="match status" value="1"/>
</dbReference>
<evidence type="ECO:0000313" key="3">
    <source>
        <dbReference type="Proteomes" id="UP000054485"/>
    </source>
</evidence>
<dbReference type="Pfam" id="PF12937">
    <property type="entry name" value="F-box-like"/>
    <property type="match status" value="1"/>
</dbReference>
<keyword evidence="3" id="KW-1185">Reference proteome</keyword>
<evidence type="ECO:0000259" key="1">
    <source>
        <dbReference type="Pfam" id="PF12937"/>
    </source>
</evidence>
<reference evidence="3" key="2">
    <citation type="submission" date="2015-01" db="EMBL/GenBank/DDBJ databases">
        <title>Evolutionary Origins and Diversification of the Mycorrhizal Mutualists.</title>
        <authorList>
            <consortium name="DOE Joint Genome Institute"/>
            <consortium name="Mycorrhizal Genomics Consortium"/>
            <person name="Kohler A."/>
            <person name="Kuo A."/>
            <person name="Nagy L.G."/>
            <person name="Floudas D."/>
            <person name="Copeland A."/>
            <person name="Barry K.W."/>
            <person name="Cichocki N."/>
            <person name="Veneault-Fourrey C."/>
            <person name="LaButti K."/>
            <person name="Lindquist E.A."/>
            <person name="Lipzen A."/>
            <person name="Lundell T."/>
            <person name="Morin E."/>
            <person name="Murat C."/>
            <person name="Riley R."/>
            <person name="Ohm R."/>
            <person name="Sun H."/>
            <person name="Tunlid A."/>
            <person name="Henrissat B."/>
            <person name="Grigoriev I.V."/>
            <person name="Hibbett D.S."/>
            <person name="Martin F."/>
        </authorList>
    </citation>
    <scope>NUCLEOTIDE SEQUENCE [LARGE SCALE GENOMIC DNA]</scope>
    <source>
        <strain evidence="3">UH-Slu-Lm8-n1</strain>
    </source>
</reference>
<feature type="domain" description="F-box" evidence="1">
    <location>
        <begin position="4"/>
        <end position="52"/>
    </location>
</feature>
<accession>A0A0D0ADZ0</accession>
<proteinExistence type="predicted"/>
<dbReference type="STRING" id="930992.A0A0D0ADZ0"/>
<protein>
    <recommendedName>
        <fullName evidence="1">F-box domain-containing protein</fullName>
    </recommendedName>
</protein>
<dbReference type="Proteomes" id="UP000054485">
    <property type="component" value="Unassembled WGS sequence"/>
</dbReference>
<evidence type="ECO:0000313" key="2">
    <source>
        <dbReference type="EMBL" id="KIK36364.1"/>
    </source>
</evidence>
<dbReference type="SUPFAM" id="SSF52047">
    <property type="entry name" value="RNI-like"/>
    <property type="match status" value="1"/>
</dbReference>
<gene>
    <name evidence="2" type="ORF">CY34DRAFT_811342</name>
</gene>
<dbReference type="InterPro" id="IPR036047">
    <property type="entry name" value="F-box-like_dom_sf"/>
</dbReference>
<reference evidence="2 3" key="1">
    <citation type="submission" date="2014-04" db="EMBL/GenBank/DDBJ databases">
        <authorList>
            <consortium name="DOE Joint Genome Institute"/>
            <person name="Kuo A."/>
            <person name="Ruytinx J."/>
            <person name="Rineau F."/>
            <person name="Colpaert J."/>
            <person name="Kohler A."/>
            <person name="Nagy L.G."/>
            <person name="Floudas D."/>
            <person name="Copeland A."/>
            <person name="Barry K.W."/>
            <person name="Cichocki N."/>
            <person name="Veneault-Fourrey C."/>
            <person name="LaButti K."/>
            <person name="Lindquist E.A."/>
            <person name="Lipzen A."/>
            <person name="Lundell T."/>
            <person name="Morin E."/>
            <person name="Murat C."/>
            <person name="Sun H."/>
            <person name="Tunlid A."/>
            <person name="Henrissat B."/>
            <person name="Grigoriev I.V."/>
            <person name="Hibbett D.S."/>
            <person name="Martin F."/>
            <person name="Nordberg H.P."/>
            <person name="Cantor M.N."/>
            <person name="Hua S.X."/>
        </authorList>
    </citation>
    <scope>NUCLEOTIDE SEQUENCE [LARGE SCALE GENOMIC DNA]</scope>
    <source>
        <strain evidence="2 3">UH-Slu-Lm8-n1</strain>
    </source>
</reference>
<dbReference type="InParanoid" id="A0A0D0ADZ0"/>
<dbReference type="InterPro" id="IPR001810">
    <property type="entry name" value="F-box_dom"/>
</dbReference>
<dbReference type="OrthoDB" id="2614569at2759"/>
<sequence>MHLCLLPPEILLHIFSLQKNGQLLCSRATLASLARTCRILKEPALDTLWKAISGFEPLIACLPEHVTTTDIEGKLTLKRPLSNEEYRLLGRYTERIRYFEVYNSDFRNIDVWIVQAFIFAPSPMPLLPNLRCLRWMDDNERFFPLLHTLLGPTITWLDLAVAPRTPSFAKSALLASVGACCPSIRELHCEYCCDSEESADAICEALCGMRELFHLRIGVFNTQILLRLASISSLKYLGLDLRMYNVDHTHSHSPPMFPSQLEQVVINTPSLSVLTHCLRNIQFLSCRSVNLLIDFSVILYDPTDIPELIISLSQCLPPTLENGLGR</sequence>
<name>A0A0D0ADZ0_9AGAM</name>
<dbReference type="HOGENOM" id="CLU_821596_0_0_1"/>
<organism evidence="2 3">
    <name type="scientific">Suillus luteus UH-Slu-Lm8-n1</name>
    <dbReference type="NCBI Taxonomy" id="930992"/>
    <lineage>
        <taxon>Eukaryota</taxon>
        <taxon>Fungi</taxon>
        <taxon>Dikarya</taxon>
        <taxon>Basidiomycota</taxon>
        <taxon>Agaricomycotina</taxon>
        <taxon>Agaricomycetes</taxon>
        <taxon>Agaricomycetidae</taxon>
        <taxon>Boletales</taxon>
        <taxon>Suillineae</taxon>
        <taxon>Suillaceae</taxon>
        <taxon>Suillus</taxon>
    </lineage>
</organism>